<evidence type="ECO:0000256" key="2">
    <source>
        <dbReference type="SAM" id="SignalP"/>
    </source>
</evidence>
<reference evidence="3" key="1">
    <citation type="submission" date="2018-09" db="EMBL/GenBank/DDBJ databases">
        <title>Common duck and Muscovy duck high density SNP chip.</title>
        <authorList>
            <person name="Vignal A."/>
            <person name="Thebault N."/>
            <person name="Warren W.C."/>
        </authorList>
    </citation>
    <scope>NUCLEOTIDE SEQUENCE [LARGE SCALE GENOMIC DNA]</scope>
</reference>
<keyword evidence="4" id="KW-1185">Reference proteome</keyword>
<dbReference type="PANTHER" id="PTHR35967">
    <property type="entry name" value="UPF0450 PROTEIN C17ORF58"/>
    <property type="match status" value="1"/>
</dbReference>
<evidence type="ECO:0000313" key="4">
    <source>
        <dbReference type="Proteomes" id="UP000694556"/>
    </source>
</evidence>
<evidence type="ECO:0000256" key="1">
    <source>
        <dbReference type="SAM" id="MobiDB-lite"/>
    </source>
</evidence>
<proteinExistence type="predicted"/>
<protein>
    <submittedName>
        <fullName evidence="3">Chromosome 17 open reading frame 58</fullName>
    </submittedName>
</protein>
<dbReference type="SUPFAM" id="SSF50242">
    <property type="entry name" value="TIMP-like"/>
    <property type="match status" value="1"/>
</dbReference>
<reference evidence="3" key="2">
    <citation type="submission" date="2025-08" db="UniProtKB">
        <authorList>
            <consortium name="Ensembl"/>
        </authorList>
    </citation>
    <scope>IDENTIFICATION</scope>
</reference>
<name>A0A8C3CPP4_CAIMO</name>
<sequence>MTTKVFWLLCFAIRSSSSSVAGSLLYAERPSETHSKDAYNSADSAPSQVKLPAWGTTSARENHTKHQLLPTTNLQHPKPPEVTSLSSDKKKRTKRSLENSTGLRKHLLQYGGALHLESAAEGPSPASFDFSYTNRMPTDRRLAEAANSVSARFHHASSYQKIIALAEAHPFLHCGTVESGDPNMPDHFNRPGKTNPYRSADPWKKIIEPSWVTNRQSSSLPDHFSLLKKAVNGIVYNMERLGSGVHLITFLVNCDGLYKMNHLSIPPDGCFFRIHILIVDSLNCSKPCPDFKFGSRYIVMGQIYHRRRQIPANLLQILRGRLRPGDGLFGSSSSYVKRFNRKRNRKVQGADAKCR</sequence>
<dbReference type="PANTHER" id="PTHR35967:SF1">
    <property type="entry name" value="UPF0450 PROTEIN C17ORF58"/>
    <property type="match status" value="1"/>
</dbReference>
<feature type="region of interest" description="Disordered" evidence="1">
    <location>
        <begin position="59"/>
        <end position="104"/>
    </location>
</feature>
<dbReference type="AlphaFoldDB" id="A0A8C3CPP4"/>
<dbReference type="Gene3D" id="2.40.50.120">
    <property type="match status" value="1"/>
</dbReference>
<keyword evidence="2" id="KW-0732">Signal</keyword>
<organism evidence="3 4">
    <name type="scientific">Cairina moschata</name>
    <name type="common">Muscovy duck</name>
    <dbReference type="NCBI Taxonomy" id="8855"/>
    <lineage>
        <taxon>Eukaryota</taxon>
        <taxon>Metazoa</taxon>
        <taxon>Chordata</taxon>
        <taxon>Craniata</taxon>
        <taxon>Vertebrata</taxon>
        <taxon>Euteleostomi</taxon>
        <taxon>Archelosauria</taxon>
        <taxon>Archosauria</taxon>
        <taxon>Dinosauria</taxon>
        <taxon>Saurischia</taxon>
        <taxon>Theropoda</taxon>
        <taxon>Coelurosauria</taxon>
        <taxon>Aves</taxon>
        <taxon>Neognathae</taxon>
        <taxon>Galloanserae</taxon>
        <taxon>Anseriformes</taxon>
        <taxon>Anatidae</taxon>
        <taxon>Anatinae</taxon>
        <taxon>Cairina</taxon>
    </lineage>
</organism>
<feature type="signal peptide" evidence="2">
    <location>
        <begin position="1"/>
        <end position="17"/>
    </location>
</feature>
<feature type="chain" id="PRO_5034388321" evidence="2">
    <location>
        <begin position="18"/>
        <end position="355"/>
    </location>
</feature>
<dbReference type="Ensembl" id="ENSCMMT00000025231.1">
    <property type="protein sequence ID" value="ENSCMMP00000023049.1"/>
    <property type="gene ID" value="ENSCMMG00000014410.1"/>
</dbReference>
<dbReference type="Proteomes" id="UP000694556">
    <property type="component" value="Chromosome 19"/>
</dbReference>
<dbReference type="InterPro" id="IPR008993">
    <property type="entry name" value="TIMP-like_OB-fold"/>
</dbReference>
<evidence type="ECO:0000313" key="3">
    <source>
        <dbReference type="Ensembl" id="ENSCMMP00000023049.1"/>
    </source>
</evidence>
<accession>A0A8C3CPP4</accession>
<reference evidence="3" key="3">
    <citation type="submission" date="2025-09" db="UniProtKB">
        <authorList>
            <consortium name="Ensembl"/>
        </authorList>
    </citation>
    <scope>IDENTIFICATION</scope>
</reference>